<sequence>MTRQTTPRSHEVVLGEHDLIVSKTCPKGKITYANRKFMAISGYSEQQLLGQPHNIIRHPDMPKAVYRLMWKALQQGHEFFGFVKNRCADGSYYWVFANVTPDLDLQGELKGYYSVRRKPNLETIKQFIEPLYRSMLDIEAAGQGAGAIDQSVAKLESWLQEIGIDYCHAMIALYQQGKLPK</sequence>
<protein>
    <submittedName>
        <fullName evidence="2">Aerotaxis receptor Aer</fullName>
    </submittedName>
</protein>
<dbReference type="RefSeq" id="WP_078744197.1">
    <property type="nucleotide sequence ID" value="NZ_FUXG01000003.1"/>
</dbReference>
<dbReference type="Proteomes" id="UP000191418">
    <property type="component" value="Unassembled WGS sequence"/>
</dbReference>
<comment type="caution">
    <text evidence="2">The sequence shown here is derived from an EMBL/GenBank/DDBJ whole genome shotgun (WGS) entry which is preliminary data.</text>
</comment>
<dbReference type="PROSITE" id="PS50112">
    <property type="entry name" value="PAS"/>
    <property type="match status" value="1"/>
</dbReference>
<keyword evidence="2" id="KW-0675">Receptor</keyword>
<evidence type="ECO:0000259" key="1">
    <source>
        <dbReference type="PROSITE" id="PS50112"/>
    </source>
</evidence>
<dbReference type="AlphaFoldDB" id="A0A1T4LYZ9"/>
<evidence type="ECO:0000313" key="3">
    <source>
        <dbReference type="Proteomes" id="UP000191418"/>
    </source>
</evidence>
<name>A0A1T4LYZ9_9GAMM</name>
<dbReference type="STRING" id="64969.SAMN02745127_00586"/>
<dbReference type="OrthoDB" id="5675566at2"/>
<dbReference type="Pfam" id="PF08447">
    <property type="entry name" value="PAS_3"/>
    <property type="match status" value="1"/>
</dbReference>
<keyword evidence="3" id="KW-1185">Reference proteome</keyword>
<dbReference type="CDD" id="cd00130">
    <property type="entry name" value="PAS"/>
    <property type="match status" value="1"/>
</dbReference>
<dbReference type="NCBIfam" id="TIGR00229">
    <property type="entry name" value="sensory_box"/>
    <property type="match status" value="1"/>
</dbReference>
<evidence type="ECO:0000313" key="2">
    <source>
        <dbReference type="EMBL" id="OPX56310.1"/>
    </source>
</evidence>
<feature type="domain" description="PAS" evidence="1">
    <location>
        <begin position="27"/>
        <end position="76"/>
    </location>
</feature>
<accession>A0A1T4LYZ9</accession>
<reference evidence="2 3" key="1">
    <citation type="submission" date="2017-01" db="EMBL/GenBank/DDBJ databases">
        <title>Genome Sequencing of a Marine Spirillum, Oceanospirillum multiglobuliferum ATCC 33336, from Japan.</title>
        <authorList>
            <person name="Carney J.G."/>
            <person name="Trachtenberg A.M."/>
            <person name="Rheaume B.A."/>
            <person name="Linnane J.D."/>
            <person name="Pitts N.L."/>
            <person name="Mykles D.L."/>
            <person name="Maclea K.S."/>
        </authorList>
    </citation>
    <scope>NUCLEOTIDE SEQUENCE [LARGE SCALE GENOMIC DNA]</scope>
    <source>
        <strain evidence="2 3">ATCC 33336</strain>
    </source>
</reference>
<dbReference type="SMART" id="SM00091">
    <property type="entry name" value="PAS"/>
    <property type="match status" value="1"/>
</dbReference>
<proteinExistence type="predicted"/>
<dbReference type="EMBL" id="MTSM01000004">
    <property type="protein sequence ID" value="OPX56310.1"/>
    <property type="molecule type" value="Genomic_DNA"/>
</dbReference>
<organism evidence="2 3">
    <name type="scientific">Oceanospirillum multiglobuliferum</name>
    <dbReference type="NCBI Taxonomy" id="64969"/>
    <lineage>
        <taxon>Bacteria</taxon>
        <taxon>Pseudomonadati</taxon>
        <taxon>Pseudomonadota</taxon>
        <taxon>Gammaproteobacteria</taxon>
        <taxon>Oceanospirillales</taxon>
        <taxon>Oceanospirillaceae</taxon>
        <taxon>Oceanospirillum</taxon>
    </lineage>
</organism>
<gene>
    <name evidence="2" type="ORF">BTE48_04880</name>
</gene>
<dbReference type="InterPro" id="IPR035965">
    <property type="entry name" value="PAS-like_dom_sf"/>
</dbReference>
<dbReference type="InterPro" id="IPR013655">
    <property type="entry name" value="PAS_fold_3"/>
</dbReference>
<dbReference type="Gene3D" id="3.30.450.20">
    <property type="entry name" value="PAS domain"/>
    <property type="match status" value="1"/>
</dbReference>
<dbReference type="SUPFAM" id="SSF55785">
    <property type="entry name" value="PYP-like sensor domain (PAS domain)"/>
    <property type="match status" value="1"/>
</dbReference>
<dbReference type="InterPro" id="IPR000014">
    <property type="entry name" value="PAS"/>
</dbReference>